<keyword evidence="7 12" id="KW-1133">Transmembrane helix</keyword>
<dbReference type="GO" id="GO:0000026">
    <property type="term" value="F:alpha-1,2-mannosyltransferase activity"/>
    <property type="evidence" value="ECO:0007669"/>
    <property type="project" value="TreeGrafter"/>
</dbReference>
<evidence type="ECO:0000256" key="9">
    <source>
        <dbReference type="ARBA" id="ARBA00023136"/>
    </source>
</evidence>
<dbReference type="Proteomes" id="UP000186136">
    <property type="component" value="Unassembled WGS sequence"/>
</dbReference>
<keyword evidence="9 12" id="KW-0472">Membrane</keyword>
<reference evidence="13 14" key="1">
    <citation type="submission" date="2016-08" db="EMBL/GenBank/DDBJ databases">
        <title>Whole genome shotgun sequence of Pichia membranifaciens KS47-1.</title>
        <authorList>
            <person name="Konishi M."/>
            <person name="Ishida M."/>
            <person name="Arakawa T."/>
            <person name="Kato Y."/>
            <person name="Horiuchi J."/>
        </authorList>
    </citation>
    <scope>NUCLEOTIDE SEQUENCE [LARGE SCALE GENOMIC DNA]</scope>
    <source>
        <strain evidence="13 14">KS47-1</strain>
    </source>
</reference>
<protein>
    <recommendedName>
        <fullName evidence="15">Alpha-1,2-mannosyltransferase</fullName>
    </recommendedName>
</protein>
<accession>A0A1Q2YI67</accession>
<keyword evidence="4" id="KW-0808">Transferase</keyword>
<evidence type="ECO:0000256" key="3">
    <source>
        <dbReference type="ARBA" id="ARBA00009105"/>
    </source>
</evidence>
<dbReference type="GO" id="GO:0000139">
    <property type="term" value="C:Golgi membrane"/>
    <property type="evidence" value="ECO:0007669"/>
    <property type="project" value="UniProtKB-SubCell"/>
</dbReference>
<evidence type="ECO:0000256" key="8">
    <source>
        <dbReference type="ARBA" id="ARBA00023034"/>
    </source>
</evidence>
<name>A0A1Q2YI67_9ASCO</name>
<dbReference type="AlphaFoldDB" id="A0A1Q2YI67"/>
<organism evidence="13 14">
    <name type="scientific">Pichia membranifaciens</name>
    <dbReference type="NCBI Taxonomy" id="4926"/>
    <lineage>
        <taxon>Eukaryota</taxon>
        <taxon>Fungi</taxon>
        <taxon>Dikarya</taxon>
        <taxon>Ascomycota</taxon>
        <taxon>Saccharomycotina</taxon>
        <taxon>Pichiomycetes</taxon>
        <taxon>Pichiales</taxon>
        <taxon>Pichiaceae</taxon>
        <taxon>Pichia</taxon>
    </lineage>
</organism>
<keyword evidence="10" id="KW-0175">Coiled coil</keyword>
<evidence type="ECO:0000256" key="4">
    <source>
        <dbReference type="ARBA" id="ARBA00022679"/>
    </source>
</evidence>
<gene>
    <name evidence="13" type="ORF">PMKS-002722</name>
</gene>
<evidence type="ECO:0000313" key="14">
    <source>
        <dbReference type="Proteomes" id="UP000186136"/>
    </source>
</evidence>
<dbReference type="EMBL" id="BDGI01000107">
    <property type="protein sequence ID" value="GAV29240.1"/>
    <property type="molecule type" value="Genomic_DNA"/>
</dbReference>
<sequence>MAVEKVGNMPKAQTIGPGASATAGGATKPSPGVGLRFKRRRRRLLLVFAFLLTATLAWYTLLRGRGSTNPESLSLLLKAKEHGAGNGNSNSNSVDGGSSADENGNIIGALFDIDAVNKYFNRLTEETKKAEEQTEKKESQLLDQVNDAEETLLNDAEELRKLYLSKEHDGMINLGSTGNMADARLNVLKLKNKMSELEDLEVKENLDKAKDSLKLNSANKDRSIPLSDSLIPDEESFSKIKTDDFIKGDITFQNFFSHILELISRNHLSFPLKRRMTLENGKPVIDNVLFYEDTAETLSEQQLYTFFDFPQNFIDDLKMKHENVVNGIPDIVPHFYNGNGYVAVGGGIYSWYALLGIETLRKIGSTLPVEIFLPNESDYDYQYCEKILPQLNAKCIEMHRVFGSAGLKNFQVEGYQYKAFALLASSFENAFLMDSDTYAVSNPDVLFESELYKNYKMITWPDFWRRTTSPVFYEIRGTEVGMVPVRHLNDFFVNPEFLSKPEDDVSTAVTFHDRGGTIPDWTTESGEMLINKKEHFKSLILALYYNYDGPYGYYPLLSQGGAGEGDKETFVAAANFYNKKYYQVYKKPERFFGWFNNVQNYEHSTIVQYDPLLDYEMLQQVHTQLRQDMESQGADFVYDYNKYYSDVFTPDVCKPIFYHVHDPKLNPYKIMEEKWTENLEGKKIRNLAEDFPRINFDLERFLWNVMNHYLCELKINIPEFEGKDVDKMCNEFMVDELAYLDKSSDKIDAVYSPTNNVEQMHGGRDWN</sequence>
<evidence type="ECO:0008006" key="15">
    <source>
        <dbReference type="Google" id="ProtNLM"/>
    </source>
</evidence>
<evidence type="ECO:0000256" key="7">
    <source>
        <dbReference type="ARBA" id="ARBA00022989"/>
    </source>
</evidence>
<dbReference type="Pfam" id="PF11051">
    <property type="entry name" value="Mannosyl_trans3"/>
    <property type="match status" value="1"/>
</dbReference>
<dbReference type="OrthoDB" id="430354at2759"/>
<comment type="similarity">
    <text evidence="3">Belongs to the MNN1/MNT family.</text>
</comment>
<comment type="subcellular location">
    <subcellularLocation>
        <location evidence="1">Golgi apparatus membrane</location>
        <topology evidence="1">Single-pass type II membrane protein</topology>
    </subcellularLocation>
</comment>
<evidence type="ECO:0000256" key="2">
    <source>
        <dbReference type="ARBA" id="ARBA00004922"/>
    </source>
</evidence>
<dbReference type="PANTHER" id="PTHR31646">
    <property type="entry name" value="ALPHA-1,2-MANNOSYLTRANSFERASE MNN2"/>
    <property type="match status" value="1"/>
</dbReference>
<dbReference type="GO" id="GO:0046354">
    <property type="term" value="P:mannan biosynthetic process"/>
    <property type="evidence" value="ECO:0007669"/>
    <property type="project" value="TreeGrafter"/>
</dbReference>
<evidence type="ECO:0000256" key="6">
    <source>
        <dbReference type="ARBA" id="ARBA00022968"/>
    </source>
</evidence>
<comment type="caution">
    <text evidence="13">The sequence shown here is derived from an EMBL/GenBank/DDBJ whole genome shotgun (WGS) entry which is preliminary data.</text>
</comment>
<keyword evidence="5 12" id="KW-0812">Transmembrane</keyword>
<feature type="coiled-coil region" evidence="10">
    <location>
        <begin position="113"/>
        <end position="200"/>
    </location>
</feature>
<dbReference type="InterPro" id="IPR029044">
    <property type="entry name" value="Nucleotide-diphossugar_trans"/>
</dbReference>
<evidence type="ECO:0000256" key="11">
    <source>
        <dbReference type="SAM" id="MobiDB-lite"/>
    </source>
</evidence>
<comment type="pathway">
    <text evidence="2">Protein modification; protein glycosylation.</text>
</comment>
<evidence type="ECO:0000313" key="13">
    <source>
        <dbReference type="EMBL" id="GAV29240.1"/>
    </source>
</evidence>
<dbReference type="InterPro" id="IPR022751">
    <property type="entry name" value="Alpha_mannosyltransferase"/>
</dbReference>
<dbReference type="SUPFAM" id="SSF53448">
    <property type="entry name" value="Nucleotide-diphospho-sugar transferases"/>
    <property type="match status" value="1"/>
</dbReference>
<dbReference type="PANTHER" id="PTHR31646:SF1">
    <property type="entry name" value="ALPHA-1,2-MANNOSYLTRANSFERASE MNN2"/>
    <property type="match status" value="1"/>
</dbReference>
<keyword evidence="6" id="KW-0735">Signal-anchor</keyword>
<evidence type="ECO:0000256" key="12">
    <source>
        <dbReference type="SAM" id="Phobius"/>
    </source>
</evidence>
<evidence type="ECO:0000256" key="1">
    <source>
        <dbReference type="ARBA" id="ARBA00004323"/>
    </source>
</evidence>
<feature type="compositionally biased region" description="Low complexity" evidence="11">
    <location>
        <begin position="16"/>
        <end position="30"/>
    </location>
</feature>
<keyword evidence="8" id="KW-0333">Golgi apparatus</keyword>
<feature type="region of interest" description="Disordered" evidence="11">
    <location>
        <begin position="1"/>
        <end position="34"/>
    </location>
</feature>
<feature type="transmembrane region" description="Helical" evidence="12">
    <location>
        <begin position="44"/>
        <end position="62"/>
    </location>
</feature>
<proteinExistence type="inferred from homology"/>
<keyword evidence="14" id="KW-1185">Reference proteome</keyword>
<evidence type="ECO:0000256" key="5">
    <source>
        <dbReference type="ARBA" id="ARBA00022692"/>
    </source>
</evidence>
<evidence type="ECO:0000256" key="10">
    <source>
        <dbReference type="SAM" id="Coils"/>
    </source>
</evidence>